<dbReference type="PANTHER" id="PTHR46580">
    <property type="entry name" value="SENSOR KINASE-RELATED"/>
    <property type="match status" value="1"/>
</dbReference>
<dbReference type="SUPFAM" id="SSF69318">
    <property type="entry name" value="Integrin alpha N-terminal domain"/>
    <property type="match status" value="1"/>
</dbReference>
<evidence type="ECO:0008006" key="4">
    <source>
        <dbReference type="Google" id="ProtNLM"/>
    </source>
</evidence>
<evidence type="ECO:0000313" key="3">
    <source>
        <dbReference type="EMBL" id="VAW99862.1"/>
    </source>
</evidence>
<feature type="transmembrane region" description="Helical" evidence="2">
    <location>
        <begin position="392"/>
        <end position="410"/>
    </location>
</feature>
<proteinExistence type="predicted"/>
<accession>A0A3B1AIP2</accession>
<name>A0A3B1AIP2_9ZZZZ</name>
<keyword evidence="2" id="KW-0812">Transmembrane</keyword>
<keyword evidence="2" id="KW-0472">Membrane</keyword>
<dbReference type="Pfam" id="PF01839">
    <property type="entry name" value="FG-GAP"/>
    <property type="match status" value="1"/>
</dbReference>
<dbReference type="InterPro" id="IPR013517">
    <property type="entry name" value="FG-GAP"/>
</dbReference>
<dbReference type="Pfam" id="PF17963">
    <property type="entry name" value="Big_9"/>
    <property type="match status" value="1"/>
</dbReference>
<dbReference type="AlphaFoldDB" id="A0A3B1AIP2"/>
<evidence type="ECO:0000256" key="1">
    <source>
        <dbReference type="ARBA" id="ARBA00022729"/>
    </source>
</evidence>
<keyword evidence="1" id="KW-0732">Signal</keyword>
<dbReference type="Pfam" id="PF13517">
    <property type="entry name" value="FG-GAP_3"/>
    <property type="match status" value="2"/>
</dbReference>
<dbReference type="InterPro" id="IPR028994">
    <property type="entry name" value="Integrin_alpha_N"/>
</dbReference>
<feature type="non-terminal residue" evidence="3">
    <location>
        <position position="1"/>
    </location>
</feature>
<keyword evidence="2" id="KW-1133">Transmembrane helix</keyword>
<sequence>GGRPRALAMGDVNGDGRPDLVAANGADASISVLPALAGGGFGAAEIYAVDNGPIGVAIDDMNRDGRLDIVTSNLDAGSVSVLHARSGGGFASAVHYSVGRGPSSIKLADFNGDGRPDIATGSEDSYVNIVLAQPGGGYAAPVTYSVGRIPRSIAIGDIDGDGSFDIVTSNSTDEDVSVLLGMGAGTFESASQYSLGSLSHPDELTLADIDGDGRDDVIVTGTDYGLSVLLGQADGSLSVARHIMLNTGGGAVAVGDVNHDGGLDIAVTDYVNNEAVVLFNVVAASTIIAHDDRVDTTLDRAATTGSVLANDVGVGLNITAFDATSTQGGSVTGNADNTFTYRPPAGFLGIDTFSYTITDSHGRTSRGTVIVTVFDSTGTGGGSGGSNTTGGGGGGLAPAGLLAGLLFVAWRRRPDRRG</sequence>
<evidence type="ECO:0000256" key="2">
    <source>
        <dbReference type="SAM" id="Phobius"/>
    </source>
</evidence>
<organism evidence="3">
    <name type="scientific">hydrothermal vent metagenome</name>
    <dbReference type="NCBI Taxonomy" id="652676"/>
    <lineage>
        <taxon>unclassified sequences</taxon>
        <taxon>metagenomes</taxon>
        <taxon>ecological metagenomes</taxon>
    </lineage>
</organism>
<gene>
    <name evidence="3" type="ORF">MNBD_GAMMA20-1702</name>
</gene>
<dbReference type="Gene3D" id="2.130.10.130">
    <property type="entry name" value="Integrin alpha, N-terminal"/>
    <property type="match status" value="2"/>
</dbReference>
<reference evidence="3" key="1">
    <citation type="submission" date="2018-06" db="EMBL/GenBank/DDBJ databases">
        <authorList>
            <person name="Zhirakovskaya E."/>
        </authorList>
    </citation>
    <scope>NUCLEOTIDE SEQUENCE</scope>
</reference>
<dbReference type="EMBL" id="UOFU01000182">
    <property type="protein sequence ID" value="VAW99862.1"/>
    <property type="molecule type" value="Genomic_DNA"/>
</dbReference>
<dbReference type="Gene3D" id="2.60.40.2810">
    <property type="match status" value="1"/>
</dbReference>
<protein>
    <recommendedName>
        <fullName evidence="4">VCBS repeat-containing protein</fullName>
    </recommendedName>
</protein>